<dbReference type="STRING" id="1123404.SAMN02745784_02961"/>
<name>A0A1M4Z9Y1_9FIRM</name>
<dbReference type="GeneID" id="90994015"/>
<evidence type="ECO:0000313" key="1">
    <source>
        <dbReference type="EMBL" id="SHF14758.1"/>
    </source>
</evidence>
<dbReference type="AlphaFoldDB" id="A0A1M4Z9Y1"/>
<evidence type="ECO:0000313" key="2">
    <source>
        <dbReference type="Proteomes" id="UP000184114"/>
    </source>
</evidence>
<dbReference type="RefSeq" id="WP_072977723.1">
    <property type="nucleotide sequence ID" value="NZ_FQTY01000023.1"/>
</dbReference>
<dbReference type="Proteomes" id="UP000184114">
    <property type="component" value="Unassembled WGS sequence"/>
</dbReference>
<accession>A0A1M4Z9Y1</accession>
<keyword evidence="2" id="KW-1185">Reference proteome</keyword>
<protein>
    <submittedName>
        <fullName evidence="1">Uncharacterized protein</fullName>
    </submittedName>
</protein>
<reference evidence="2" key="1">
    <citation type="submission" date="2016-11" db="EMBL/GenBank/DDBJ databases">
        <authorList>
            <person name="Varghese N."/>
            <person name="Submissions S."/>
        </authorList>
    </citation>
    <scope>NUCLEOTIDE SEQUENCE [LARGE SCALE GENOMIC DNA]</scope>
    <source>
        <strain evidence="2">DSM 18095</strain>
    </source>
</reference>
<sequence>MKITEKLMQLGFEFKKYYGNMAYVFSTPRVPNMRFEHDFVYYPDENQFYINCHKTSHTETIKEKELIDNHNNLNAPAKDKWLEIRKELENYKFDVFGGI</sequence>
<organism evidence="1 2">
    <name type="scientific">Tissierella praeacuta DSM 18095</name>
    <dbReference type="NCBI Taxonomy" id="1123404"/>
    <lineage>
        <taxon>Bacteria</taxon>
        <taxon>Bacillati</taxon>
        <taxon>Bacillota</taxon>
        <taxon>Tissierellia</taxon>
        <taxon>Tissierellales</taxon>
        <taxon>Tissierellaceae</taxon>
        <taxon>Tissierella</taxon>
    </lineage>
</organism>
<dbReference type="EMBL" id="FQTY01000023">
    <property type="protein sequence ID" value="SHF14758.1"/>
    <property type="molecule type" value="Genomic_DNA"/>
</dbReference>
<gene>
    <name evidence="1" type="ORF">SAMN02745784_02961</name>
</gene>
<proteinExistence type="predicted"/>